<evidence type="ECO:0000313" key="2">
    <source>
        <dbReference type="Proteomes" id="UP000325286"/>
    </source>
</evidence>
<accession>A0A5B9QV82</accession>
<dbReference type="PROSITE" id="PS51318">
    <property type="entry name" value="TAT"/>
    <property type="match status" value="1"/>
</dbReference>
<dbReference type="InterPro" id="IPR006311">
    <property type="entry name" value="TAT_signal"/>
</dbReference>
<dbReference type="InterPro" id="IPR036278">
    <property type="entry name" value="Sialidase_sf"/>
</dbReference>
<evidence type="ECO:0008006" key="3">
    <source>
        <dbReference type="Google" id="ProtNLM"/>
    </source>
</evidence>
<name>A0A5B9QV82_9BACT</name>
<reference evidence="1 2" key="1">
    <citation type="submission" date="2019-08" db="EMBL/GenBank/DDBJ databases">
        <title>Deep-cultivation of Planctomycetes and their phenomic and genomic characterization uncovers novel biology.</title>
        <authorList>
            <person name="Wiegand S."/>
            <person name="Jogler M."/>
            <person name="Boedeker C."/>
            <person name="Pinto D."/>
            <person name="Vollmers J."/>
            <person name="Rivas-Marin E."/>
            <person name="Kohn T."/>
            <person name="Peeters S.H."/>
            <person name="Heuer A."/>
            <person name="Rast P."/>
            <person name="Oberbeckmann S."/>
            <person name="Bunk B."/>
            <person name="Jeske O."/>
            <person name="Meyerdierks A."/>
            <person name="Storesund J.E."/>
            <person name="Kallscheuer N."/>
            <person name="Luecker S."/>
            <person name="Lage O.M."/>
            <person name="Pohl T."/>
            <person name="Merkel B.J."/>
            <person name="Hornburger P."/>
            <person name="Mueller R.-W."/>
            <person name="Bruemmer F."/>
            <person name="Labrenz M."/>
            <person name="Spormann A.M."/>
            <person name="Op den Camp H."/>
            <person name="Overmann J."/>
            <person name="Amann R."/>
            <person name="Jetten M.S.M."/>
            <person name="Mascher T."/>
            <person name="Medema M.H."/>
            <person name="Devos D.P."/>
            <person name="Kaster A.-K."/>
            <person name="Ovreas L."/>
            <person name="Rohde M."/>
            <person name="Galperin M.Y."/>
            <person name="Jogler C."/>
        </authorList>
    </citation>
    <scope>NUCLEOTIDE SEQUENCE [LARGE SCALE GENOMIC DNA]</scope>
    <source>
        <strain evidence="1 2">UC8</strain>
    </source>
</reference>
<dbReference type="OrthoDB" id="233399at2"/>
<proteinExistence type="predicted"/>
<evidence type="ECO:0000313" key="1">
    <source>
        <dbReference type="EMBL" id="QEG41710.1"/>
    </source>
</evidence>
<dbReference type="CDD" id="cd15482">
    <property type="entry name" value="Sialidase_non-viral"/>
    <property type="match status" value="1"/>
</dbReference>
<dbReference type="Proteomes" id="UP000325286">
    <property type="component" value="Chromosome"/>
</dbReference>
<keyword evidence="2" id="KW-1185">Reference proteome</keyword>
<dbReference type="SUPFAM" id="SSF50939">
    <property type="entry name" value="Sialidases"/>
    <property type="match status" value="1"/>
</dbReference>
<dbReference type="RefSeq" id="WP_068135368.1">
    <property type="nucleotide sequence ID" value="NZ_CP042914.1"/>
</dbReference>
<sequence length="423" mass="47742">MSHPTHSRRRFLTAAAATATCGTMLNPSRVPLHAAPANTTGETEHFWYRLAPEGPYIDSQRDNQAFGFDQEKIYLSEDNGQTWPHSTAFSDADNITFSCIMKNGNILFATRQELFLSTDNLKTHRPIIVKDQHGRDYLPHKPVNPDQPGWYFHPLDGEHTWDVEGQEMLVWGNYCNVRGGAVPVNIYYSCDQGETVKIAYSFGQNPHFQQRTVTPDTMLGDATNPVIARHIHGVAYNPVENAFYTCTGDINRGYGNECHWLRGTYDAASDTWEWKVLISVDSDSRYKSGGFNFVDGRLYWAADANGPKLGPKHDRGIFSCAPEDIADKEAHTRLYPMEFESANMIIEDGVILAALYATASTSTCGFVISPDLGETWAEYDLKEFGPRSGCRFSKQNRDGWFRVDLRKGWIDRGEVLFIKPKRT</sequence>
<protein>
    <recommendedName>
        <fullName evidence="3">BNR/Asp-box repeat protein</fullName>
    </recommendedName>
</protein>
<dbReference type="AlphaFoldDB" id="A0A5B9QV82"/>
<organism evidence="1 2">
    <name type="scientific">Roseimaritima ulvae</name>
    <dbReference type="NCBI Taxonomy" id="980254"/>
    <lineage>
        <taxon>Bacteria</taxon>
        <taxon>Pseudomonadati</taxon>
        <taxon>Planctomycetota</taxon>
        <taxon>Planctomycetia</taxon>
        <taxon>Pirellulales</taxon>
        <taxon>Pirellulaceae</taxon>
        <taxon>Roseimaritima</taxon>
    </lineage>
</organism>
<gene>
    <name evidence="1" type="ORF">UC8_37360</name>
</gene>
<dbReference type="EMBL" id="CP042914">
    <property type="protein sequence ID" value="QEG41710.1"/>
    <property type="molecule type" value="Genomic_DNA"/>
</dbReference>
<dbReference type="KEGG" id="rul:UC8_37360"/>